<evidence type="ECO:0000313" key="2">
    <source>
        <dbReference type="EMBL" id="PWI70965.1"/>
    </source>
</evidence>
<dbReference type="AlphaFoldDB" id="A0A2U3E8X8"/>
<gene>
    <name evidence="2" type="ORF">PCL_12333</name>
</gene>
<comment type="caution">
    <text evidence="2">The sequence shown here is derived from an EMBL/GenBank/DDBJ whole genome shotgun (WGS) entry which is preliminary data.</text>
</comment>
<organism evidence="2 3">
    <name type="scientific">Purpureocillium lilacinum</name>
    <name type="common">Paecilomyces lilacinus</name>
    <dbReference type="NCBI Taxonomy" id="33203"/>
    <lineage>
        <taxon>Eukaryota</taxon>
        <taxon>Fungi</taxon>
        <taxon>Dikarya</taxon>
        <taxon>Ascomycota</taxon>
        <taxon>Pezizomycotina</taxon>
        <taxon>Sordariomycetes</taxon>
        <taxon>Hypocreomycetidae</taxon>
        <taxon>Hypocreales</taxon>
        <taxon>Ophiocordycipitaceae</taxon>
        <taxon>Purpureocillium</taxon>
    </lineage>
</organism>
<proteinExistence type="predicted"/>
<feature type="region of interest" description="Disordered" evidence="1">
    <location>
        <begin position="44"/>
        <end position="75"/>
    </location>
</feature>
<dbReference type="EMBL" id="LCWV01000008">
    <property type="protein sequence ID" value="PWI70965.1"/>
    <property type="molecule type" value="Genomic_DNA"/>
</dbReference>
<evidence type="ECO:0000313" key="3">
    <source>
        <dbReference type="Proteomes" id="UP000245956"/>
    </source>
</evidence>
<name>A0A2U3E8X8_PURLI</name>
<evidence type="ECO:0000256" key="1">
    <source>
        <dbReference type="SAM" id="MobiDB-lite"/>
    </source>
</evidence>
<feature type="region of interest" description="Disordered" evidence="1">
    <location>
        <begin position="240"/>
        <end position="279"/>
    </location>
</feature>
<sequence length="279" mass="29941">MPRGALSAALCELSYMVPSPGDAGSSVKHLAVARVHMRVRLWHSRRTAVPRREARPKQPDRAPPPAAKSGKGAAPTSLKTLRAADGPQSQHRTPFALNAPAAGPKSEFCLFLGRLVAVKLPLVGPRRELVNGVGATTGGGGLSPGHGGSRESQALLLEIRRGLRRALEFETATGSSQQEARPVKGIRYWHSYEHLADLMQTETPARRKKWHHFAPCFLGCGTAPGCRERLIVRGALDEGRAGGSLETGVDDGDEQKVPTCPEAQTPRQPNATRLSVSDR</sequence>
<protein>
    <submittedName>
        <fullName evidence="2">Uncharacterized protein</fullName>
    </submittedName>
</protein>
<feature type="compositionally biased region" description="Basic and acidic residues" evidence="1">
    <location>
        <begin position="50"/>
        <end position="60"/>
    </location>
</feature>
<dbReference type="Proteomes" id="UP000245956">
    <property type="component" value="Unassembled WGS sequence"/>
</dbReference>
<feature type="compositionally biased region" description="Polar residues" evidence="1">
    <location>
        <begin position="265"/>
        <end position="279"/>
    </location>
</feature>
<reference evidence="2 3" key="1">
    <citation type="journal article" date="2016" name="Front. Microbiol.">
        <title>Genome and transcriptome sequences reveal the specific parasitism of the nematophagous Purpureocillium lilacinum 36-1.</title>
        <authorList>
            <person name="Xie J."/>
            <person name="Li S."/>
            <person name="Mo C."/>
            <person name="Xiao X."/>
            <person name="Peng D."/>
            <person name="Wang G."/>
            <person name="Xiao Y."/>
        </authorList>
    </citation>
    <scope>NUCLEOTIDE SEQUENCE [LARGE SCALE GENOMIC DNA]</scope>
    <source>
        <strain evidence="2 3">36-1</strain>
    </source>
</reference>
<accession>A0A2U3E8X8</accession>